<evidence type="ECO:0000313" key="2">
    <source>
        <dbReference type="Proteomes" id="UP001304683"/>
    </source>
</evidence>
<dbReference type="Gene3D" id="3.40.50.880">
    <property type="match status" value="1"/>
</dbReference>
<dbReference type="PANTHER" id="PTHR43235">
    <property type="entry name" value="GLUTAMINE AMIDOTRANSFERASE PB2B2.05-RELATED"/>
    <property type="match status" value="1"/>
</dbReference>
<accession>A0ABZ0QMX2</accession>
<protein>
    <submittedName>
        <fullName evidence="1">Gamma-glutamyl-gamma-aminobutyrate hydrolase family protein</fullName>
    </submittedName>
</protein>
<dbReference type="GO" id="GO:0016787">
    <property type="term" value="F:hydrolase activity"/>
    <property type="evidence" value="ECO:0007669"/>
    <property type="project" value="UniProtKB-KW"/>
</dbReference>
<dbReference type="InterPro" id="IPR044668">
    <property type="entry name" value="PuuD-like"/>
</dbReference>
<sequence>MIGVTSYGWDARGRLFVPGDYLTAVRLAGGIPVVLVADGPPPEEIAARVDGVVLVGGGDVDPIHYGADPHPTVTGVDAARDAFELALVRLAIERRIPVLGICRGAQVMNVALGGDLVQHIPDRYGHGVSHAPPDGSGPRAVHAVTLVPGSKLHHIYGADRIRVRSRHHQAVGRPAPGLAVAATADDGVVEAVEWTDPTHPFAIGVQWHPEDGIAHDALQQRLFAALVEAAGRSGA</sequence>
<dbReference type="PROSITE" id="PS51273">
    <property type="entry name" value="GATASE_TYPE_1"/>
    <property type="match status" value="1"/>
</dbReference>
<name>A0ABZ0QMX2_9FIRM</name>
<evidence type="ECO:0000313" key="1">
    <source>
        <dbReference type="EMBL" id="WPD18589.1"/>
    </source>
</evidence>
<keyword evidence="1" id="KW-0378">Hydrolase</keyword>
<dbReference type="PANTHER" id="PTHR43235:SF1">
    <property type="entry name" value="GLUTAMINE AMIDOTRANSFERASE PB2B2.05-RELATED"/>
    <property type="match status" value="1"/>
</dbReference>
<keyword evidence="2" id="KW-1185">Reference proteome</keyword>
<organism evidence="1 2">
    <name type="scientific">Thermaerobacter composti</name>
    <dbReference type="NCBI Taxonomy" id="554949"/>
    <lineage>
        <taxon>Bacteria</taxon>
        <taxon>Bacillati</taxon>
        <taxon>Bacillota</taxon>
        <taxon>Clostridia</taxon>
        <taxon>Eubacteriales</taxon>
        <taxon>Clostridiales Family XVII. Incertae Sedis</taxon>
        <taxon>Thermaerobacter</taxon>
    </lineage>
</organism>
<dbReference type="InterPro" id="IPR011697">
    <property type="entry name" value="Peptidase_C26"/>
</dbReference>
<dbReference type="SUPFAM" id="SSF52317">
    <property type="entry name" value="Class I glutamine amidotransferase-like"/>
    <property type="match status" value="1"/>
</dbReference>
<dbReference type="EMBL" id="CP132508">
    <property type="protein sequence ID" value="WPD18589.1"/>
    <property type="molecule type" value="Genomic_DNA"/>
</dbReference>
<dbReference type="InterPro" id="IPR029062">
    <property type="entry name" value="Class_I_gatase-like"/>
</dbReference>
<dbReference type="Proteomes" id="UP001304683">
    <property type="component" value="Chromosome"/>
</dbReference>
<dbReference type="RefSeq" id="WP_318750411.1">
    <property type="nucleotide sequence ID" value="NZ_CP132508.1"/>
</dbReference>
<gene>
    <name evidence="1" type="ORF">Q5761_09505</name>
</gene>
<dbReference type="Pfam" id="PF07722">
    <property type="entry name" value="Peptidase_C26"/>
    <property type="match status" value="1"/>
</dbReference>
<proteinExistence type="predicted"/>
<reference evidence="1 2" key="1">
    <citation type="submission" date="2023-08" db="EMBL/GenBank/DDBJ databases">
        <title>Genome sequence of Thermaerobacter compostii strain Ins1, a spore-forming filamentous bacterium isolated from a deep geothermal reservoir.</title>
        <authorList>
            <person name="Bregnard D."/>
            <person name="Gonzalez D."/>
            <person name="Junier P."/>
        </authorList>
    </citation>
    <scope>NUCLEOTIDE SEQUENCE [LARGE SCALE GENOMIC DNA]</scope>
    <source>
        <strain evidence="1 2">Ins1</strain>
    </source>
</reference>
<dbReference type="CDD" id="cd01745">
    <property type="entry name" value="GATase1_2"/>
    <property type="match status" value="1"/>
</dbReference>